<dbReference type="EMBL" id="RQXV01000014">
    <property type="protein sequence ID" value="RRC97117.1"/>
    <property type="molecule type" value="Genomic_DNA"/>
</dbReference>
<sequence length="145" mass="17315">MQVQWNENQLNTFNWIMTAFGAVVWGIYWLMWELGFEHGVILFIFAFVGSMALMTRRWTRNFPKNNRGATASLSEGMFKFNNPNSNLYIEFAISDIEKVFVLNYWFFSYMRLSMKNKKYFTLYFYDVRQLQSELINLKVITKTGS</sequence>
<accession>A0A3P1SJ89</accession>
<dbReference type="AlphaFoldDB" id="A0A3P1SJ89"/>
<reference evidence="2 3" key="1">
    <citation type="submission" date="2018-11" db="EMBL/GenBank/DDBJ databases">
        <title>The draft genome sequence of Amphritea balenae JAMM 1525T.</title>
        <authorList>
            <person name="Fang Z."/>
            <person name="Zhang Y."/>
            <person name="Han X."/>
        </authorList>
    </citation>
    <scope>NUCLEOTIDE SEQUENCE [LARGE SCALE GENOMIC DNA]</scope>
    <source>
        <strain evidence="2 3">JAMM 1525</strain>
    </source>
</reference>
<keyword evidence="1" id="KW-0812">Transmembrane</keyword>
<keyword evidence="1" id="KW-0472">Membrane</keyword>
<organism evidence="2 3">
    <name type="scientific">Amphritea balenae</name>
    <dbReference type="NCBI Taxonomy" id="452629"/>
    <lineage>
        <taxon>Bacteria</taxon>
        <taxon>Pseudomonadati</taxon>
        <taxon>Pseudomonadota</taxon>
        <taxon>Gammaproteobacteria</taxon>
        <taxon>Oceanospirillales</taxon>
        <taxon>Oceanospirillaceae</taxon>
        <taxon>Amphritea</taxon>
    </lineage>
</organism>
<evidence type="ECO:0000313" key="3">
    <source>
        <dbReference type="Proteomes" id="UP000267535"/>
    </source>
</evidence>
<evidence type="ECO:0000313" key="2">
    <source>
        <dbReference type="EMBL" id="RRC97117.1"/>
    </source>
</evidence>
<dbReference type="Proteomes" id="UP000267535">
    <property type="component" value="Unassembled WGS sequence"/>
</dbReference>
<protein>
    <submittedName>
        <fullName evidence="2">Uncharacterized protein</fullName>
    </submittedName>
</protein>
<keyword evidence="1" id="KW-1133">Transmembrane helix</keyword>
<proteinExistence type="predicted"/>
<keyword evidence="3" id="KW-1185">Reference proteome</keyword>
<gene>
    <name evidence="2" type="ORF">EHS89_19405</name>
</gene>
<evidence type="ECO:0000256" key="1">
    <source>
        <dbReference type="SAM" id="Phobius"/>
    </source>
</evidence>
<name>A0A3P1SJ89_9GAMM</name>
<feature type="transmembrane region" description="Helical" evidence="1">
    <location>
        <begin position="38"/>
        <end position="55"/>
    </location>
</feature>
<feature type="transmembrane region" description="Helical" evidence="1">
    <location>
        <begin position="12"/>
        <end position="32"/>
    </location>
</feature>
<dbReference type="RefSeq" id="WP_124927828.1">
    <property type="nucleotide sequence ID" value="NZ_BMOH01000003.1"/>
</dbReference>
<comment type="caution">
    <text evidence="2">The sequence shown here is derived from an EMBL/GenBank/DDBJ whole genome shotgun (WGS) entry which is preliminary data.</text>
</comment>